<reference evidence="1" key="1">
    <citation type="submission" date="2021-06" db="EMBL/GenBank/DDBJ databases">
        <title>Parelaphostrongylus tenuis whole genome reference sequence.</title>
        <authorList>
            <person name="Garwood T.J."/>
            <person name="Larsen P.A."/>
            <person name="Fountain-Jones N.M."/>
            <person name="Garbe J.R."/>
            <person name="Macchietto M.G."/>
            <person name="Kania S.A."/>
            <person name="Gerhold R.W."/>
            <person name="Richards J.E."/>
            <person name="Wolf T.M."/>
        </authorList>
    </citation>
    <scope>NUCLEOTIDE SEQUENCE</scope>
    <source>
        <strain evidence="1">MNPRO001-30</strain>
        <tissue evidence="1">Meninges</tissue>
    </source>
</reference>
<protein>
    <submittedName>
        <fullName evidence="1">Uncharacterized protein</fullName>
    </submittedName>
</protein>
<dbReference type="EMBL" id="JAHQIW010003976">
    <property type="protein sequence ID" value="KAJ1360814.1"/>
    <property type="molecule type" value="Genomic_DNA"/>
</dbReference>
<evidence type="ECO:0000313" key="1">
    <source>
        <dbReference type="EMBL" id="KAJ1360814.1"/>
    </source>
</evidence>
<proteinExistence type="predicted"/>
<dbReference type="AlphaFoldDB" id="A0AAD5N5X8"/>
<comment type="caution">
    <text evidence="1">The sequence shown here is derived from an EMBL/GenBank/DDBJ whole genome shotgun (WGS) entry which is preliminary data.</text>
</comment>
<evidence type="ECO:0000313" key="2">
    <source>
        <dbReference type="Proteomes" id="UP001196413"/>
    </source>
</evidence>
<dbReference type="Proteomes" id="UP001196413">
    <property type="component" value="Unassembled WGS sequence"/>
</dbReference>
<gene>
    <name evidence="1" type="ORF">KIN20_019896</name>
</gene>
<organism evidence="1 2">
    <name type="scientific">Parelaphostrongylus tenuis</name>
    <name type="common">Meningeal worm</name>
    <dbReference type="NCBI Taxonomy" id="148309"/>
    <lineage>
        <taxon>Eukaryota</taxon>
        <taxon>Metazoa</taxon>
        <taxon>Ecdysozoa</taxon>
        <taxon>Nematoda</taxon>
        <taxon>Chromadorea</taxon>
        <taxon>Rhabditida</taxon>
        <taxon>Rhabditina</taxon>
        <taxon>Rhabditomorpha</taxon>
        <taxon>Strongyloidea</taxon>
        <taxon>Metastrongylidae</taxon>
        <taxon>Parelaphostrongylus</taxon>
    </lineage>
</organism>
<sequence>MVFQAYDCEMEKKAVEIAKDSCKVAATQDFALVNGSTNIAIRRKTDRSHVYAAVS</sequence>
<keyword evidence="2" id="KW-1185">Reference proteome</keyword>
<name>A0AAD5N5X8_PARTN</name>
<accession>A0AAD5N5X8</accession>